<evidence type="ECO:0000313" key="7">
    <source>
        <dbReference type="EMBL" id="CAD6185631.1"/>
    </source>
</evidence>
<feature type="region of interest" description="Disordered" evidence="5">
    <location>
        <begin position="1"/>
        <end position="23"/>
    </location>
</feature>
<dbReference type="InterPro" id="IPR003656">
    <property type="entry name" value="Znf_BED"/>
</dbReference>
<keyword evidence="3" id="KW-0862">Zinc</keyword>
<dbReference type="InterPro" id="IPR036236">
    <property type="entry name" value="Znf_C2H2_sf"/>
</dbReference>
<dbReference type="PROSITE" id="PS50808">
    <property type="entry name" value="ZF_BED"/>
    <property type="match status" value="1"/>
</dbReference>
<evidence type="ECO:0000256" key="3">
    <source>
        <dbReference type="ARBA" id="ARBA00022833"/>
    </source>
</evidence>
<evidence type="ECO:0000259" key="6">
    <source>
        <dbReference type="PROSITE" id="PS50808"/>
    </source>
</evidence>
<name>A0A8S1GRR6_9PELO</name>
<feature type="region of interest" description="Disordered" evidence="5">
    <location>
        <begin position="140"/>
        <end position="185"/>
    </location>
</feature>
<dbReference type="GO" id="GO:0008270">
    <property type="term" value="F:zinc ion binding"/>
    <property type="evidence" value="ECO:0007669"/>
    <property type="project" value="UniProtKB-KW"/>
</dbReference>
<protein>
    <recommendedName>
        <fullName evidence="6">BED-type domain-containing protein</fullName>
    </recommendedName>
</protein>
<evidence type="ECO:0000313" key="8">
    <source>
        <dbReference type="Proteomes" id="UP000835052"/>
    </source>
</evidence>
<evidence type="ECO:0000256" key="2">
    <source>
        <dbReference type="ARBA" id="ARBA00022771"/>
    </source>
</evidence>
<feature type="domain" description="BED-type" evidence="6">
    <location>
        <begin position="78"/>
        <end position="130"/>
    </location>
</feature>
<proteinExistence type="predicted"/>
<reference evidence="7" key="1">
    <citation type="submission" date="2020-10" db="EMBL/GenBank/DDBJ databases">
        <authorList>
            <person name="Kikuchi T."/>
        </authorList>
    </citation>
    <scope>NUCLEOTIDE SEQUENCE</scope>
    <source>
        <strain evidence="7">NKZ352</strain>
    </source>
</reference>
<dbReference type="OrthoDB" id="5812526at2759"/>
<dbReference type="SMART" id="SM00614">
    <property type="entry name" value="ZnF_BED"/>
    <property type="match status" value="1"/>
</dbReference>
<evidence type="ECO:0000256" key="1">
    <source>
        <dbReference type="ARBA" id="ARBA00022723"/>
    </source>
</evidence>
<feature type="region of interest" description="Disordered" evidence="5">
    <location>
        <begin position="222"/>
        <end position="273"/>
    </location>
</feature>
<keyword evidence="8" id="KW-1185">Reference proteome</keyword>
<feature type="compositionally biased region" description="Polar residues" evidence="5">
    <location>
        <begin position="167"/>
        <end position="180"/>
    </location>
</feature>
<dbReference type="EMBL" id="CAJGYM010000003">
    <property type="protein sequence ID" value="CAD6185631.1"/>
    <property type="molecule type" value="Genomic_DNA"/>
</dbReference>
<feature type="compositionally biased region" description="Polar residues" evidence="5">
    <location>
        <begin position="232"/>
        <end position="249"/>
    </location>
</feature>
<evidence type="ECO:0000256" key="4">
    <source>
        <dbReference type="PROSITE-ProRule" id="PRU00027"/>
    </source>
</evidence>
<dbReference type="SUPFAM" id="SSF57667">
    <property type="entry name" value="beta-beta-alpha zinc fingers"/>
    <property type="match status" value="1"/>
</dbReference>
<dbReference type="Pfam" id="PF02892">
    <property type="entry name" value="zf-BED"/>
    <property type="match status" value="1"/>
</dbReference>
<evidence type="ECO:0000256" key="5">
    <source>
        <dbReference type="SAM" id="MobiDB-lite"/>
    </source>
</evidence>
<keyword evidence="1" id="KW-0479">Metal-binding</keyword>
<sequence>MARKKQQQPSHSEVSAGGADKVKGIDAIVGSQTEGVENQEEEVKDIDFLALLNASGIGQKRPSPATNGNGAPATKVCKKTSEIWDHYKLLSENQNVECSYCWKVLRRNDSSTKTMWGHLQAFHSDVIKGSRVRKSQKLLAAEGEQVTPQSSPQTPTQPYVKRARAGGNNNNSQQERTTADSLASAMQQLQQSGHLGTYNTSLNFLDNLPKSNEVINIGAGFIKDDDEDNHNTEAGSSTASEEQHLSTSPLRDEAVASPHVSASANSLGSLGDDSQANNNNQFAAFMNIAAANPMMLAMLGSAANVMNATTTTTATSSGATTCVSASASTSPPSPPHLPNASNGVPFTLSEGSCASVLMSMAVDLDMTLSYHRRRVDVELCFESNRTAEKSGGRGKIICLTDLGKEIRITERINGAVVDTEMWTKTDFNQFHWAIRGKCQKAFIKA</sequence>
<accession>A0A8S1GRR6</accession>
<gene>
    <name evidence="7" type="ORF">CAUJ_LOCUS1550</name>
</gene>
<dbReference type="GO" id="GO:0003677">
    <property type="term" value="F:DNA binding"/>
    <property type="evidence" value="ECO:0007669"/>
    <property type="project" value="InterPro"/>
</dbReference>
<comment type="caution">
    <text evidence="7">The sequence shown here is derived from an EMBL/GenBank/DDBJ whole genome shotgun (WGS) entry which is preliminary data.</text>
</comment>
<organism evidence="7 8">
    <name type="scientific">Caenorhabditis auriculariae</name>
    <dbReference type="NCBI Taxonomy" id="2777116"/>
    <lineage>
        <taxon>Eukaryota</taxon>
        <taxon>Metazoa</taxon>
        <taxon>Ecdysozoa</taxon>
        <taxon>Nematoda</taxon>
        <taxon>Chromadorea</taxon>
        <taxon>Rhabditida</taxon>
        <taxon>Rhabditina</taxon>
        <taxon>Rhabditomorpha</taxon>
        <taxon>Rhabditoidea</taxon>
        <taxon>Rhabditidae</taxon>
        <taxon>Peloderinae</taxon>
        <taxon>Caenorhabditis</taxon>
    </lineage>
</organism>
<feature type="compositionally biased region" description="Low complexity" evidence="5">
    <location>
        <begin position="147"/>
        <end position="158"/>
    </location>
</feature>
<dbReference type="Proteomes" id="UP000835052">
    <property type="component" value="Unassembled WGS sequence"/>
</dbReference>
<feature type="compositionally biased region" description="Polar residues" evidence="5">
    <location>
        <begin position="260"/>
        <end position="273"/>
    </location>
</feature>
<dbReference type="AlphaFoldDB" id="A0A8S1GRR6"/>
<keyword evidence="2 4" id="KW-0863">Zinc-finger</keyword>